<dbReference type="Proteomes" id="UP000823865">
    <property type="component" value="Unassembled WGS sequence"/>
</dbReference>
<dbReference type="AlphaFoldDB" id="A0A9E2P183"/>
<accession>A0A9E2P183</accession>
<organism evidence="2 3">
    <name type="scientific">Candidatus Paraprevotella stercoravium</name>
    <dbReference type="NCBI Taxonomy" id="2838725"/>
    <lineage>
        <taxon>Bacteria</taxon>
        <taxon>Pseudomonadati</taxon>
        <taxon>Bacteroidota</taxon>
        <taxon>Bacteroidia</taxon>
        <taxon>Bacteroidales</taxon>
        <taxon>Prevotellaceae</taxon>
        <taxon>Paraprevotella</taxon>
    </lineage>
</organism>
<dbReference type="InterPro" id="IPR050834">
    <property type="entry name" value="Glycosyltransf_2"/>
</dbReference>
<dbReference type="Pfam" id="PF00535">
    <property type="entry name" value="Glycos_transf_2"/>
    <property type="match status" value="1"/>
</dbReference>
<dbReference type="PANTHER" id="PTHR43685">
    <property type="entry name" value="GLYCOSYLTRANSFERASE"/>
    <property type="match status" value="1"/>
</dbReference>
<dbReference type="CDD" id="cd00761">
    <property type="entry name" value="Glyco_tranf_GTA_type"/>
    <property type="match status" value="1"/>
</dbReference>
<feature type="domain" description="Glycosyltransferase 2-like" evidence="1">
    <location>
        <begin position="3"/>
        <end position="175"/>
    </location>
</feature>
<reference evidence="2" key="1">
    <citation type="journal article" date="2021" name="PeerJ">
        <title>Extensive microbial diversity within the chicken gut microbiome revealed by metagenomics and culture.</title>
        <authorList>
            <person name="Gilroy R."/>
            <person name="Ravi A."/>
            <person name="Getino M."/>
            <person name="Pursley I."/>
            <person name="Horton D.L."/>
            <person name="Alikhan N.F."/>
            <person name="Baker D."/>
            <person name="Gharbi K."/>
            <person name="Hall N."/>
            <person name="Watson M."/>
            <person name="Adriaenssens E.M."/>
            <person name="Foster-Nyarko E."/>
            <person name="Jarju S."/>
            <person name="Secka A."/>
            <person name="Antonio M."/>
            <person name="Oren A."/>
            <person name="Chaudhuri R.R."/>
            <person name="La Ragione R."/>
            <person name="Hildebrand F."/>
            <person name="Pallen M.J."/>
        </authorList>
    </citation>
    <scope>NUCLEOTIDE SEQUENCE</scope>
    <source>
        <strain evidence="2">G3-2149</strain>
    </source>
</reference>
<dbReference type="Gene3D" id="3.90.550.10">
    <property type="entry name" value="Spore Coat Polysaccharide Biosynthesis Protein SpsA, Chain A"/>
    <property type="match status" value="1"/>
</dbReference>
<comment type="caution">
    <text evidence="2">The sequence shown here is derived from an EMBL/GenBank/DDBJ whole genome shotgun (WGS) entry which is preliminary data.</text>
</comment>
<proteinExistence type="predicted"/>
<dbReference type="SUPFAM" id="SSF53448">
    <property type="entry name" value="Nucleotide-diphospho-sugar transferases"/>
    <property type="match status" value="1"/>
</dbReference>
<dbReference type="GO" id="GO:0016757">
    <property type="term" value="F:glycosyltransferase activity"/>
    <property type="evidence" value="ECO:0007669"/>
    <property type="project" value="UniProtKB-KW"/>
</dbReference>
<protein>
    <submittedName>
        <fullName evidence="2">Glycosyltransferase</fullName>
        <ecNumber evidence="2">2.4.-.-</ecNumber>
    </submittedName>
</protein>
<evidence type="ECO:0000259" key="1">
    <source>
        <dbReference type="Pfam" id="PF00535"/>
    </source>
</evidence>
<dbReference type="PANTHER" id="PTHR43685:SF2">
    <property type="entry name" value="GLYCOSYLTRANSFERASE 2-LIKE DOMAIN-CONTAINING PROTEIN"/>
    <property type="match status" value="1"/>
</dbReference>
<evidence type="ECO:0000313" key="3">
    <source>
        <dbReference type="Proteomes" id="UP000823865"/>
    </source>
</evidence>
<dbReference type="EMBL" id="JAHLFU010000125">
    <property type="protein sequence ID" value="MBU3853357.1"/>
    <property type="molecule type" value="Genomic_DNA"/>
</dbReference>
<sequence length="302" mass="34640">MISILIPTYNYPCSSLVRSLQAQCERLCVSDPAFRYEILVADDASTLVSAREENERIACIRGCRYLPLSENVGRARIRNYLADQARYEWLLFLDSDAEVSDGHFLENYMRAVSGGDVEVVCGGVANIPELKDAACSLRYYYEEHVGKKRLALERMKHPYARFSTFNFLIRRDFFQTVRFNEKCVHYGYEDVFFGMEIRNHGGRILHIDNALIHAGVEPNEVFLAKTETALRTLYSLDLDFRSYVTVSRVALRLKRFGLLPLVVLLFRIFKSLMRSNLSGASPSVLLFNLYKLGYYASLESKA</sequence>
<dbReference type="InterPro" id="IPR029044">
    <property type="entry name" value="Nucleotide-diphossugar_trans"/>
</dbReference>
<gene>
    <name evidence="2" type="ORF">H9789_05985</name>
</gene>
<dbReference type="InterPro" id="IPR001173">
    <property type="entry name" value="Glyco_trans_2-like"/>
</dbReference>
<name>A0A9E2P183_9BACT</name>
<evidence type="ECO:0000313" key="2">
    <source>
        <dbReference type="EMBL" id="MBU3853357.1"/>
    </source>
</evidence>
<dbReference type="EC" id="2.4.-.-" evidence="2"/>
<keyword evidence="2" id="KW-0328">Glycosyltransferase</keyword>
<keyword evidence="2" id="KW-0808">Transferase</keyword>
<reference evidence="2" key="2">
    <citation type="submission" date="2021-04" db="EMBL/GenBank/DDBJ databases">
        <authorList>
            <person name="Gilroy R."/>
        </authorList>
    </citation>
    <scope>NUCLEOTIDE SEQUENCE</scope>
    <source>
        <strain evidence="2">G3-2149</strain>
    </source>
</reference>